<proteinExistence type="predicted"/>
<sequence>MNNKTFIDTYGDEEVQFHSYWKYTFTFCNLDVLVSIGGEPADIYRLDVNAKPIKVKDLLLDWETFSYEVLRKAQEK</sequence>
<reference evidence="1" key="1">
    <citation type="submission" date="2020-04" db="EMBL/GenBank/DDBJ databases">
        <authorList>
            <person name="Chiriac C."/>
            <person name="Salcher M."/>
            <person name="Ghai R."/>
            <person name="Kavagutti S V."/>
        </authorList>
    </citation>
    <scope>NUCLEOTIDE SEQUENCE</scope>
</reference>
<gene>
    <name evidence="1" type="ORF">UFOVP11_66</name>
</gene>
<evidence type="ECO:0000313" key="1">
    <source>
        <dbReference type="EMBL" id="CAB4121483.1"/>
    </source>
</evidence>
<name>A0A6J5KJE4_9CAUD</name>
<accession>A0A6J5KJE4</accession>
<organism evidence="1">
    <name type="scientific">uncultured Caudovirales phage</name>
    <dbReference type="NCBI Taxonomy" id="2100421"/>
    <lineage>
        <taxon>Viruses</taxon>
        <taxon>Duplodnaviria</taxon>
        <taxon>Heunggongvirae</taxon>
        <taxon>Uroviricota</taxon>
        <taxon>Caudoviricetes</taxon>
        <taxon>Peduoviridae</taxon>
        <taxon>Maltschvirus</taxon>
        <taxon>Maltschvirus maltsch</taxon>
    </lineage>
</organism>
<dbReference type="EMBL" id="LR796147">
    <property type="protein sequence ID" value="CAB4121483.1"/>
    <property type="molecule type" value="Genomic_DNA"/>
</dbReference>
<protein>
    <submittedName>
        <fullName evidence="1">Uncharacterized protein</fullName>
    </submittedName>
</protein>